<keyword evidence="1" id="KW-0812">Transmembrane</keyword>
<keyword evidence="3" id="KW-1185">Reference proteome</keyword>
<reference evidence="2 3" key="1">
    <citation type="submission" date="2020-08" db="EMBL/GenBank/DDBJ databases">
        <title>Isolation and characterization of novel Chlamydia from Siamese crocodiles (Crocodylus siamensis).</title>
        <authorList>
            <person name="Sariya L."/>
        </authorList>
    </citation>
    <scope>NUCLEOTIDE SEQUENCE [LARGE SCALE GENOMIC DNA]</scope>
    <source>
        <strain evidence="2 3">No. 12</strain>
    </source>
</reference>
<accession>A0ABX8CFD2</accession>
<evidence type="ECO:0000313" key="3">
    <source>
        <dbReference type="Proteomes" id="UP000680625"/>
    </source>
</evidence>
<feature type="transmembrane region" description="Helical" evidence="1">
    <location>
        <begin position="36"/>
        <end position="57"/>
    </location>
</feature>
<dbReference type="InterPro" id="IPR010792">
    <property type="entry name" value="DUF1389"/>
</dbReference>
<keyword evidence="1" id="KW-1133">Transmembrane helix</keyword>
<dbReference type="RefSeq" id="WP_213241130.1">
    <property type="nucleotide sequence ID" value="NZ_CP060791.1"/>
</dbReference>
<proteinExistence type="predicted"/>
<evidence type="ECO:0000256" key="1">
    <source>
        <dbReference type="SAM" id="Phobius"/>
    </source>
</evidence>
<dbReference type="EMBL" id="CP060791">
    <property type="protein sequence ID" value="QVE49154.1"/>
    <property type="molecule type" value="Genomic_DNA"/>
</dbReference>
<keyword evidence="1" id="KW-0472">Membrane</keyword>
<feature type="transmembrane region" description="Helical" evidence="1">
    <location>
        <begin position="63"/>
        <end position="83"/>
    </location>
</feature>
<evidence type="ECO:0000313" key="2">
    <source>
        <dbReference type="EMBL" id="QVE49154.1"/>
    </source>
</evidence>
<dbReference type="GeneID" id="301704036"/>
<organism evidence="2 3">
    <name type="scientific">Chlamydia crocodili</name>
    <dbReference type="NCBI Taxonomy" id="2766982"/>
    <lineage>
        <taxon>Bacteria</taxon>
        <taxon>Pseudomonadati</taxon>
        <taxon>Chlamydiota</taxon>
        <taxon>Chlamydiia</taxon>
        <taxon>Chlamydiales</taxon>
        <taxon>Chlamydiaceae</taxon>
        <taxon>Chlamydia/Chlamydophila group</taxon>
        <taxon>Chlamydia</taxon>
    </lineage>
</organism>
<dbReference type="Pfam" id="PF07146">
    <property type="entry name" value="DUF1389"/>
    <property type="match status" value="1"/>
</dbReference>
<gene>
    <name evidence="2" type="ORF">H9Q19_00340</name>
</gene>
<name>A0ABX8CFD2_9CHLA</name>
<sequence>MTLNNIFPHIQSPSCLPLMNLGKKTRGVLDTLCKHAITITGIFCLICAVSLLSVVIYGFAHPLLVTGVALSLVIVGIVSALALRYAMRELKHPLPSGFRSLIKETYPQIIYDLVFTKALTFREFRAVVSGLSSGNFHFPSEDCKNRVESFGFERLQKACEGVMLPNLEKILLKNCPLYLINKFIHLGPIEFPEAEHMEPTVYWVNRVGLSDINQTAFHPFVWLLARLTSEEEYNILCQHARDNTWRDVRSLVEALYTRFRMYLENENVKGFERRESWLLEDLNGSRAPWLLALCKHGITWEQLQLFKDIECCQLSFLHTFDTSRVGGILMELLLVVSQYINEENIKDFDPHITLLTLKEWMHFYRHDSHRLYGFHKGVLEFFNKHSKHNLQKPKLSSFHLHYYLMDPNTGVRYR</sequence>
<dbReference type="Proteomes" id="UP000680625">
    <property type="component" value="Chromosome"/>
</dbReference>
<protein>
    <submittedName>
        <fullName evidence="2">DUF1389 domain-containing protein</fullName>
    </submittedName>
</protein>